<evidence type="ECO:0000313" key="3">
    <source>
        <dbReference type="Proteomes" id="UP000222366"/>
    </source>
</evidence>
<evidence type="ECO:0000313" key="2">
    <source>
        <dbReference type="EMBL" id="PHM64947.1"/>
    </source>
</evidence>
<comment type="caution">
    <text evidence="2">The sequence shown here is derived from an EMBL/GenBank/DDBJ whole genome shotgun (WGS) entry which is preliminary data.</text>
</comment>
<reference evidence="2 3" key="1">
    <citation type="journal article" date="2017" name="Nat. Microbiol.">
        <title>Natural product diversity associated with the nematode symbionts Photorhabdus and Xenorhabdus.</title>
        <authorList>
            <person name="Tobias N.J."/>
            <person name="Wolff H."/>
            <person name="Djahanschiri B."/>
            <person name="Grundmann F."/>
            <person name="Kronenwerth M."/>
            <person name="Shi Y.M."/>
            <person name="Simonyi S."/>
            <person name="Grun P."/>
            <person name="Shapiro-Ilan D."/>
            <person name="Pidot S.J."/>
            <person name="Stinear T.P."/>
            <person name="Ebersberger I."/>
            <person name="Bode H.B."/>
        </authorList>
    </citation>
    <scope>NUCLEOTIDE SEQUENCE [LARGE SCALE GENOMIC DNA]</scope>
    <source>
        <strain evidence="2 3">DSM 17904</strain>
    </source>
</reference>
<evidence type="ECO:0000259" key="1">
    <source>
        <dbReference type="Pfam" id="PF10881"/>
    </source>
</evidence>
<protein>
    <recommendedName>
        <fullName evidence="1">DUF2726 domain-containing protein</fullName>
    </recommendedName>
</protein>
<keyword evidence="3" id="KW-1185">Reference proteome</keyword>
<dbReference type="InterPro" id="IPR024402">
    <property type="entry name" value="DUF2726"/>
</dbReference>
<sequence>MDWLVFFIFVFLIGFFIGQKFKRKERTKVIYRDTPSQVTSRKNYEYRPQKKFKNSRWEDKHELFWSMMDDGVYIKKKRDGFLLTETENNYYKNLLGWFDKNCHVHCQVSLGQLIDFPEQDGFSDEERRRFFTIFNGMAMDFVLVSRKTKKIVCVIELNDHTHKKEERIERDKKLQKLMESAKIPFMPVTVCNINEWPDIWTVRKEVLPEYQ</sequence>
<feature type="domain" description="DUF2726" evidence="1">
    <location>
        <begin position="82"/>
        <end position="190"/>
    </location>
</feature>
<organism evidence="2 3">
    <name type="scientific">Xenorhabdus stockiae</name>
    <dbReference type="NCBI Taxonomy" id="351614"/>
    <lineage>
        <taxon>Bacteria</taxon>
        <taxon>Pseudomonadati</taxon>
        <taxon>Pseudomonadota</taxon>
        <taxon>Gammaproteobacteria</taxon>
        <taxon>Enterobacterales</taxon>
        <taxon>Morganellaceae</taxon>
        <taxon>Xenorhabdus</taxon>
    </lineage>
</organism>
<name>A0A2D0KP01_9GAMM</name>
<dbReference type="EMBL" id="NJAJ01000022">
    <property type="protein sequence ID" value="PHM64947.1"/>
    <property type="molecule type" value="Genomic_DNA"/>
</dbReference>
<dbReference type="Pfam" id="PF10881">
    <property type="entry name" value="DUF2726"/>
    <property type="match status" value="1"/>
</dbReference>
<accession>A0A2D0KP01</accession>
<dbReference type="Proteomes" id="UP000222366">
    <property type="component" value="Unassembled WGS sequence"/>
</dbReference>
<dbReference type="AlphaFoldDB" id="A0A2D0KP01"/>
<dbReference type="RefSeq" id="WP_244590394.1">
    <property type="nucleotide sequence ID" value="NZ_CAWNRH010000096.1"/>
</dbReference>
<gene>
    <name evidence="2" type="ORF">Xsto_02556</name>
</gene>
<proteinExistence type="predicted"/>